<evidence type="ECO:0000256" key="1">
    <source>
        <dbReference type="SAM" id="Coils"/>
    </source>
</evidence>
<protein>
    <submittedName>
        <fullName evidence="3">Uncharacterized protein</fullName>
    </submittedName>
</protein>
<keyword evidence="4" id="KW-1185">Reference proteome</keyword>
<evidence type="ECO:0000313" key="3">
    <source>
        <dbReference type="EMBL" id="PIA15264.1"/>
    </source>
</evidence>
<feature type="region of interest" description="Disordered" evidence="2">
    <location>
        <begin position="1"/>
        <end position="23"/>
    </location>
</feature>
<sequence length="523" mass="59077">MDALVNMSSDGVKVRQCSGNEEISDSESAILEEILEKDLSRRSSFASSVDFDEWMQKHAALDEESVERDSDTHVEETGSTDEEEQENCRNSFAEESAADIRHAWIEAQRQWSTGTQQQNSTCKNIQVVSLDEAIGVEDCEDKYKTFEGHDSSITCNGDEVKANNAALANCIAAVSAQETNRTLCAEDGKYCDGDETQMGFERPPLPHLNNIHDMCEAVNSSLGRSFETVEGIISDRTEWCGRLEEYDVELTQLTSDLSQFIGTNGLLEARIKELEVQLDSERQTHRETEDALELKRNNTDQRMKELEKKNEELLRKLEVFARQCSLSQTREQMLYNTNRELREQLLHTQKIVKSSPTSTRVMEQMRCADTLIVEARRDTKLALEKLSDAQLELENERQRTAKLKRQLSADSVLSIQPEKIAKRDRLYNSNLSSTSQLSPVLPNTIAIHEHVFSAAEHARDRRRNSGPRRSPAEHNHSHSEFTPVTPTMLSVNATNTPRTVIINPSPSSLPSTSRRPATPRIPV</sequence>
<feature type="compositionally biased region" description="Low complexity" evidence="2">
    <location>
        <begin position="504"/>
        <end position="523"/>
    </location>
</feature>
<feature type="coiled-coil region" evidence="1">
    <location>
        <begin position="264"/>
        <end position="323"/>
    </location>
</feature>
<feature type="compositionally biased region" description="Polar residues" evidence="2">
    <location>
        <begin position="480"/>
        <end position="498"/>
    </location>
</feature>
<gene>
    <name evidence="3" type="ORF">COEREDRAFT_88108</name>
</gene>
<keyword evidence="1" id="KW-0175">Coiled coil</keyword>
<name>A0A2G5B8D8_COERN</name>
<dbReference type="EMBL" id="KZ303509">
    <property type="protein sequence ID" value="PIA15264.1"/>
    <property type="molecule type" value="Genomic_DNA"/>
</dbReference>
<evidence type="ECO:0000313" key="4">
    <source>
        <dbReference type="Proteomes" id="UP000242474"/>
    </source>
</evidence>
<feature type="region of interest" description="Disordered" evidence="2">
    <location>
        <begin position="455"/>
        <end position="523"/>
    </location>
</feature>
<feature type="compositionally biased region" description="Basic and acidic residues" evidence="2">
    <location>
        <begin position="60"/>
        <end position="76"/>
    </location>
</feature>
<accession>A0A2G5B8D8</accession>
<dbReference type="AlphaFoldDB" id="A0A2G5B8D8"/>
<proteinExistence type="predicted"/>
<organism evidence="3 4">
    <name type="scientific">Coemansia reversa (strain ATCC 12441 / NRRL 1564)</name>
    <dbReference type="NCBI Taxonomy" id="763665"/>
    <lineage>
        <taxon>Eukaryota</taxon>
        <taxon>Fungi</taxon>
        <taxon>Fungi incertae sedis</taxon>
        <taxon>Zoopagomycota</taxon>
        <taxon>Kickxellomycotina</taxon>
        <taxon>Kickxellomycetes</taxon>
        <taxon>Kickxellales</taxon>
        <taxon>Kickxellaceae</taxon>
        <taxon>Coemansia</taxon>
    </lineage>
</organism>
<reference evidence="3 4" key="1">
    <citation type="journal article" date="2015" name="Genome Biol. Evol.">
        <title>Phylogenomic analyses indicate that early fungi evolved digesting cell walls of algal ancestors of land plants.</title>
        <authorList>
            <person name="Chang Y."/>
            <person name="Wang S."/>
            <person name="Sekimoto S."/>
            <person name="Aerts A.L."/>
            <person name="Choi C."/>
            <person name="Clum A."/>
            <person name="LaButti K.M."/>
            <person name="Lindquist E.A."/>
            <person name="Yee Ngan C."/>
            <person name="Ohm R.A."/>
            <person name="Salamov A.A."/>
            <person name="Grigoriev I.V."/>
            <person name="Spatafora J.W."/>
            <person name="Berbee M.L."/>
        </authorList>
    </citation>
    <scope>NUCLEOTIDE SEQUENCE [LARGE SCALE GENOMIC DNA]</scope>
    <source>
        <strain evidence="3 4">NRRL 1564</strain>
    </source>
</reference>
<feature type="region of interest" description="Disordered" evidence="2">
    <location>
        <begin position="60"/>
        <end position="91"/>
    </location>
</feature>
<feature type="compositionally biased region" description="Basic and acidic residues" evidence="2">
    <location>
        <begin position="470"/>
        <end position="479"/>
    </location>
</feature>
<dbReference type="Proteomes" id="UP000242474">
    <property type="component" value="Unassembled WGS sequence"/>
</dbReference>
<feature type="coiled-coil region" evidence="1">
    <location>
        <begin position="376"/>
        <end position="406"/>
    </location>
</feature>
<evidence type="ECO:0000256" key="2">
    <source>
        <dbReference type="SAM" id="MobiDB-lite"/>
    </source>
</evidence>
<dbReference type="OrthoDB" id="5591566at2759"/>